<dbReference type="GO" id="GO:0016985">
    <property type="term" value="F:mannan endo-1,4-beta-mannosidase activity"/>
    <property type="evidence" value="ECO:0007669"/>
    <property type="project" value="UniProtKB-EC"/>
</dbReference>
<proteinExistence type="inferred from homology"/>
<accession>A0ABD1U5L1</accession>
<dbReference type="PANTHER" id="PTHR31451:SF59">
    <property type="entry name" value="MANNAN ENDO-1,4-BETA-MANNOSIDASE"/>
    <property type="match status" value="1"/>
</dbReference>
<evidence type="ECO:0000256" key="4">
    <source>
        <dbReference type="ARBA" id="ARBA00022801"/>
    </source>
</evidence>
<evidence type="ECO:0000256" key="2">
    <source>
        <dbReference type="ARBA" id="ARBA00005641"/>
    </source>
</evidence>
<evidence type="ECO:0000256" key="5">
    <source>
        <dbReference type="ARBA" id="ARBA00023295"/>
    </source>
</evidence>
<comment type="caution">
    <text evidence="7">The sequence shown here is derived from an EMBL/GenBank/DDBJ whole genome shotgun (WGS) entry which is preliminary data.</text>
</comment>
<dbReference type="SUPFAM" id="SSF51445">
    <property type="entry name" value="(Trans)glycosidases"/>
    <property type="match status" value="1"/>
</dbReference>
<keyword evidence="4" id="KW-0378">Hydrolase</keyword>
<feature type="domain" description="Glycoside hydrolase family 5" evidence="6">
    <location>
        <begin position="2"/>
        <end position="143"/>
    </location>
</feature>
<sequence length="182" mass="20881">MATFVKSLDRMHLLEIGMEGFYGDTIPQRKQINPAGLEFGTDFIRNNLVREIDFATIHAYPDIWLSGKSENVQTAFVERWILSHWDDSRTILKKPLILTEFGKSSKDPGYSLNARDVYINNVYSHIYRFARMGGTMSGSLVWQLMAQGMDSYYDGYEIILSQNPSTARIILRQSNAMKGIHF</sequence>
<evidence type="ECO:0000313" key="7">
    <source>
        <dbReference type="EMBL" id="KAL2520304.1"/>
    </source>
</evidence>
<dbReference type="FunFam" id="3.20.20.80:FF:000313">
    <property type="entry name" value="Uncharacterized protein"/>
    <property type="match status" value="1"/>
</dbReference>
<name>A0ABD1U5L1_9LAMI</name>
<dbReference type="Pfam" id="PF26410">
    <property type="entry name" value="GH5_mannosidase"/>
    <property type="match status" value="1"/>
</dbReference>
<dbReference type="InterPro" id="IPR045053">
    <property type="entry name" value="MAN-like"/>
</dbReference>
<dbReference type="Gene3D" id="3.20.20.80">
    <property type="entry name" value="Glycosidases"/>
    <property type="match status" value="1"/>
</dbReference>
<keyword evidence="5" id="KW-0326">Glycosidase</keyword>
<comment type="similarity">
    <text evidence="2">Belongs to the glycosyl hydrolase 5 (cellulase A) family.</text>
</comment>
<dbReference type="Proteomes" id="UP001604277">
    <property type="component" value="Unassembled WGS sequence"/>
</dbReference>
<comment type="catalytic activity">
    <reaction evidence="1">
        <text>Random hydrolysis of (1-&gt;4)-beta-D-mannosidic linkages in mannans, galactomannans and glucomannans.</text>
        <dbReference type="EC" id="3.2.1.78"/>
    </reaction>
</comment>
<dbReference type="AlphaFoldDB" id="A0ABD1U5L1"/>
<evidence type="ECO:0000256" key="3">
    <source>
        <dbReference type="ARBA" id="ARBA00012706"/>
    </source>
</evidence>
<evidence type="ECO:0000313" key="8">
    <source>
        <dbReference type="Proteomes" id="UP001604277"/>
    </source>
</evidence>
<keyword evidence="8" id="KW-1185">Reference proteome</keyword>
<dbReference type="EC" id="3.2.1.78" evidence="3"/>
<evidence type="ECO:0000256" key="1">
    <source>
        <dbReference type="ARBA" id="ARBA00001678"/>
    </source>
</evidence>
<dbReference type="InterPro" id="IPR017853">
    <property type="entry name" value="GH"/>
</dbReference>
<gene>
    <name evidence="7" type="ORF">Fot_24227</name>
</gene>
<reference evidence="8" key="1">
    <citation type="submission" date="2024-07" db="EMBL/GenBank/DDBJ databases">
        <title>Two chromosome-level genome assemblies of Korean endemic species Abeliophyllum distichum and Forsythia ovata (Oleaceae).</title>
        <authorList>
            <person name="Jang H."/>
        </authorList>
    </citation>
    <scope>NUCLEOTIDE SEQUENCE [LARGE SCALE GENOMIC DNA]</scope>
</reference>
<protein>
    <recommendedName>
        <fullName evidence="3">mannan endo-1,4-beta-mannosidase</fullName>
        <ecNumber evidence="3">3.2.1.78</ecNumber>
    </recommendedName>
</protein>
<organism evidence="7 8">
    <name type="scientific">Forsythia ovata</name>
    <dbReference type="NCBI Taxonomy" id="205694"/>
    <lineage>
        <taxon>Eukaryota</taxon>
        <taxon>Viridiplantae</taxon>
        <taxon>Streptophyta</taxon>
        <taxon>Embryophyta</taxon>
        <taxon>Tracheophyta</taxon>
        <taxon>Spermatophyta</taxon>
        <taxon>Magnoliopsida</taxon>
        <taxon>eudicotyledons</taxon>
        <taxon>Gunneridae</taxon>
        <taxon>Pentapetalae</taxon>
        <taxon>asterids</taxon>
        <taxon>lamiids</taxon>
        <taxon>Lamiales</taxon>
        <taxon>Oleaceae</taxon>
        <taxon>Forsythieae</taxon>
        <taxon>Forsythia</taxon>
    </lineage>
</organism>
<dbReference type="EMBL" id="JBFOLJ010000007">
    <property type="protein sequence ID" value="KAL2520304.1"/>
    <property type="molecule type" value="Genomic_DNA"/>
</dbReference>
<dbReference type="PANTHER" id="PTHR31451">
    <property type="match status" value="1"/>
</dbReference>
<dbReference type="InterPro" id="IPR001547">
    <property type="entry name" value="Glyco_hydro_5"/>
</dbReference>
<evidence type="ECO:0000259" key="6">
    <source>
        <dbReference type="Pfam" id="PF26410"/>
    </source>
</evidence>